<dbReference type="PROSITE" id="PS01079">
    <property type="entry name" value="MOCF_BIOSYNTHESIS_2"/>
    <property type="match status" value="1"/>
</dbReference>
<evidence type="ECO:0000256" key="6">
    <source>
        <dbReference type="RuleBase" id="RU365090"/>
    </source>
</evidence>
<dbReference type="GO" id="GO:0005829">
    <property type="term" value="C:cytosol"/>
    <property type="evidence" value="ECO:0007669"/>
    <property type="project" value="TreeGrafter"/>
</dbReference>
<keyword evidence="6" id="KW-0500">Molybdenum</keyword>
<dbReference type="EMBL" id="FQXB01000002">
    <property type="protein sequence ID" value="SHH06196.1"/>
    <property type="molecule type" value="Genomic_DNA"/>
</dbReference>
<dbReference type="Pfam" id="PF03453">
    <property type="entry name" value="MoeA_N"/>
    <property type="match status" value="1"/>
</dbReference>
<dbReference type="Proteomes" id="UP000184074">
    <property type="component" value="Unassembled WGS sequence"/>
</dbReference>
<dbReference type="InterPro" id="IPR001453">
    <property type="entry name" value="MoaB/Mog_dom"/>
</dbReference>
<dbReference type="GO" id="GO:0061599">
    <property type="term" value="F:molybdopterin molybdotransferase activity"/>
    <property type="evidence" value="ECO:0007669"/>
    <property type="project" value="UniProtKB-UniRule"/>
</dbReference>
<dbReference type="PANTHER" id="PTHR10192">
    <property type="entry name" value="MOLYBDOPTERIN BIOSYNTHESIS PROTEIN"/>
    <property type="match status" value="1"/>
</dbReference>
<comment type="function">
    <text evidence="1 6">Catalyzes the insertion of molybdate into adenylated molybdopterin with the concomitant release of AMP.</text>
</comment>
<dbReference type="PANTHER" id="PTHR10192:SF5">
    <property type="entry name" value="GEPHYRIN"/>
    <property type="match status" value="1"/>
</dbReference>
<dbReference type="SUPFAM" id="SSF63882">
    <property type="entry name" value="MoeA N-terminal region -like"/>
    <property type="match status" value="1"/>
</dbReference>
<dbReference type="NCBIfam" id="NF045515">
    <property type="entry name" value="Glp_gephyrin"/>
    <property type="match status" value="1"/>
</dbReference>
<keyword evidence="6" id="KW-0460">Magnesium</keyword>
<sequence length="697" mass="74963">MTFEAVVIVDWSGGNDRGAKPTKDAIWACVARDGSLAEPVYFRNRQVFEPWFHDLIAEEISAGRRVFAGFDFPFGYPQGFAKAVTGENDPFALWRWLEGRIVDAPATNNRFEVASELNALCEGAGPFWGNATKSDWPDLPRKGLARAGHGWPEKRQAEQLAKGAFTVWQLAGAGSVGSQTLMGLPVLERVRRAFGRHVSVWPLEPTEREVVLVEVWPSLLADHIAATLPEGEIKDRHQVRVLAQAISQLPEAAMSQMMAVPRTEEGWIFGLGHEETLKEAASLRPPPLRNDCFAMPQGAYWTPEAEALAHLRTHLAGVKAIERRAVADCAGLFLAEDVTAERSHPPTPNSAVDGYAVKGPIPEGAHVLPLVDGRAAAGDPFEGVVPEGHALRILTGAAVPEGVDTVILQEDVNSDRTQIAFHGPLKAGSNARKVGEDMTAGEVIFAKGRKLTPADLGTLTAAGVAEVAVFERLRVGVLSTGDELRNADESASDADIYDANRPMLLANSRSWGFEPVDLGRATDDREVLRGILDKASETCDAILTSGGASGGDEDHVSALLKDTGSFALWRIAIKPGRPLALGLWNEVPVFGLPGNPVAAQVCSLVFAHPALTVLAGGAWSEPAAFPLPANFSKSKKDGRVEYLRARVQEGRVHIFPSEGSGRISGLSWSTGLVRLPQEAATINEGDLVEFLPYATFQ</sequence>
<dbReference type="InterPro" id="IPR008284">
    <property type="entry name" value="MoCF_biosynth_CS"/>
</dbReference>
<dbReference type="Pfam" id="PF00994">
    <property type="entry name" value="MoCF_biosynth"/>
    <property type="match status" value="1"/>
</dbReference>
<dbReference type="InterPro" id="IPR005110">
    <property type="entry name" value="MoeA_linker/N"/>
</dbReference>
<dbReference type="InterPro" id="IPR036688">
    <property type="entry name" value="MoeA_C_domain_IV_sf"/>
</dbReference>
<evidence type="ECO:0000256" key="5">
    <source>
        <dbReference type="ARBA" id="ARBA00047317"/>
    </source>
</evidence>
<dbReference type="EC" id="2.10.1.1" evidence="6"/>
<dbReference type="GO" id="GO:0006777">
    <property type="term" value="P:Mo-molybdopterin cofactor biosynthetic process"/>
    <property type="evidence" value="ECO:0007669"/>
    <property type="project" value="UniProtKB-UniRule"/>
</dbReference>
<comment type="similarity">
    <text evidence="3 6">Belongs to the MoeA family.</text>
</comment>
<dbReference type="OrthoDB" id="9804758at2"/>
<dbReference type="NCBIfam" id="TIGR00177">
    <property type="entry name" value="molyb_syn"/>
    <property type="match status" value="1"/>
</dbReference>
<comment type="catalytic activity">
    <reaction evidence="5">
        <text>adenylyl-molybdopterin + molybdate = Mo-molybdopterin + AMP + H(+)</text>
        <dbReference type="Rhea" id="RHEA:35047"/>
        <dbReference type="ChEBI" id="CHEBI:15378"/>
        <dbReference type="ChEBI" id="CHEBI:36264"/>
        <dbReference type="ChEBI" id="CHEBI:62727"/>
        <dbReference type="ChEBI" id="CHEBI:71302"/>
        <dbReference type="ChEBI" id="CHEBI:456215"/>
        <dbReference type="EC" id="2.10.1.1"/>
    </reaction>
</comment>
<dbReference type="Gene3D" id="3.90.105.10">
    <property type="entry name" value="Molybdopterin biosynthesis moea protein, domain 2"/>
    <property type="match status" value="1"/>
</dbReference>
<evidence type="ECO:0000313" key="9">
    <source>
        <dbReference type="Proteomes" id="UP000184074"/>
    </source>
</evidence>
<reference evidence="8 9" key="1">
    <citation type="submission" date="2016-11" db="EMBL/GenBank/DDBJ databases">
        <authorList>
            <person name="Jaros S."/>
            <person name="Januszkiewicz K."/>
            <person name="Wedrychowicz H."/>
        </authorList>
    </citation>
    <scope>NUCLEOTIDE SEQUENCE [LARGE SCALE GENOMIC DNA]</scope>
    <source>
        <strain evidence="8 9">DSM 28715</strain>
    </source>
</reference>
<evidence type="ECO:0000256" key="4">
    <source>
        <dbReference type="ARBA" id="ARBA00023150"/>
    </source>
</evidence>
<dbReference type="STRING" id="1508389.SAMN05444003_1893"/>
<comment type="cofactor">
    <cofactor evidence="6">
        <name>Mg(2+)</name>
        <dbReference type="ChEBI" id="CHEBI:18420"/>
    </cofactor>
</comment>
<name>A0A1M5PWX9_9RHOB</name>
<dbReference type="InterPro" id="IPR038987">
    <property type="entry name" value="MoeA-like"/>
</dbReference>
<evidence type="ECO:0000313" key="8">
    <source>
        <dbReference type="EMBL" id="SHH06196.1"/>
    </source>
</evidence>
<dbReference type="InterPro" id="IPR005111">
    <property type="entry name" value="MoeA_C_domain_IV"/>
</dbReference>
<keyword evidence="4 6" id="KW-0501">Molybdenum cofactor biosynthesis</keyword>
<dbReference type="SUPFAM" id="SSF53218">
    <property type="entry name" value="Molybdenum cofactor biosynthesis proteins"/>
    <property type="match status" value="1"/>
</dbReference>
<organism evidence="8 9">
    <name type="scientific">Cognatiyoonia sediminum</name>
    <dbReference type="NCBI Taxonomy" id="1508389"/>
    <lineage>
        <taxon>Bacteria</taxon>
        <taxon>Pseudomonadati</taxon>
        <taxon>Pseudomonadota</taxon>
        <taxon>Alphaproteobacteria</taxon>
        <taxon>Rhodobacterales</taxon>
        <taxon>Paracoccaceae</taxon>
        <taxon>Cognatiyoonia</taxon>
    </lineage>
</organism>
<evidence type="ECO:0000259" key="7">
    <source>
        <dbReference type="SMART" id="SM00852"/>
    </source>
</evidence>
<evidence type="ECO:0000256" key="1">
    <source>
        <dbReference type="ARBA" id="ARBA00002901"/>
    </source>
</evidence>
<dbReference type="SMART" id="SM00852">
    <property type="entry name" value="MoCF_biosynth"/>
    <property type="match status" value="1"/>
</dbReference>
<dbReference type="CDD" id="cd00887">
    <property type="entry name" value="MoeA"/>
    <property type="match status" value="1"/>
</dbReference>
<dbReference type="SUPFAM" id="SSF63867">
    <property type="entry name" value="MoeA C-terminal domain-like"/>
    <property type="match status" value="1"/>
</dbReference>
<gene>
    <name evidence="8" type="ORF">SAMN05444003_1893</name>
</gene>
<keyword evidence="9" id="KW-1185">Reference proteome</keyword>
<dbReference type="InterPro" id="IPR036425">
    <property type="entry name" value="MoaB/Mog-like_dom_sf"/>
</dbReference>
<dbReference type="Pfam" id="PF03454">
    <property type="entry name" value="MoeA_C"/>
    <property type="match status" value="1"/>
</dbReference>
<dbReference type="AlphaFoldDB" id="A0A1M5PWX9"/>
<dbReference type="Gene3D" id="2.40.340.10">
    <property type="entry name" value="MoeA, C-terminal, domain IV"/>
    <property type="match status" value="1"/>
</dbReference>
<proteinExistence type="inferred from homology"/>
<dbReference type="GO" id="GO:0046872">
    <property type="term" value="F:metal ion binding"/>
    <property type="evidence" value="ECO:0007669"/>
    <property type="project" value="UniProtKB-UniRule"/>
</dbReference>
<dbReference type="Gene3D" id="2.170.190.11">
    <property type="entry name" value="Molybdopterin biosynthesis moea protein, domain 3"/>
    <property type="match status" value="1"/>
</dbReference>
<accession>A0A1M5PWX9</accession>
<feature type="domain" description="MoaB/Mog" evidence="7">
    <location>
        <begin position="476"/>
        <end position="613"/>
    </location>
</feature>
<dbReference type="RefSeq" id="WP_072900679.1">
    <property type="nucleotide sequence ID" value="NZ_FQXB01000002.1"/>
</dbReference>
<keyword evidence="6 8" id="KW-0808">Transferase</keyword>
<dbReference type="InterPro" id="IPR036135">
    <property type="entry name" value="MoeA_linker/N_sf"/>
</dbReference>
<comment type="pathway">
    <text evidence="2 6">Cofactor biosynthesis; molybdopterin biosynthesis.</text>
</comment>
<keyword evidence="6" id="KW-0479">Metal-binding</keyword>
<evidence type="ECO:0000256" key="3">
    <source>
        <dbReference type="ARBA" id="ARBA00010763"/>
    </source>
</evidence>
<evidence type="ECO:0000256" key="2">
    <source>
        <dbReference type="ARBA" id="ARBA00005046"/>
    </source>
</evidence>
<dbReference type="Gene3D" id="3.40.980.10">
    <property type="entry name" value="MoaB/Mog-like domain"/>
    <property type="match status" value="1"/>
</dbReference>
<protein>
    <recommendedName>
        <fullName evidence="6">Molybdopterin molybdenumtransferase</fullName>
        <ecNumber evidence="6">2.10.1.1</ecNumber>
    </recommendedName>
</protein>
<dbReference type="UniPathway" id="UPA00344"/>